<dbReference type="PANTHER" id="PTHR38445:SF9">
    <property type="entry name" value="HTH-TYPE TRANSCRIPTIONAL REPRESSOR YTRA"/>
    <property type="match status" value="1"/>
</dbReference>
<comment type="caution">
    <text evidence="5">The sequence shown here is derived from an EMBL/GenBank/DDBJ whole genome shotgun (WGS) entry which is preliminary data.</text>
</comment>
<dbReference type="AlphaFoldDB" id="A0A4Q2M800"/>
<proteinExistence type="predicted"/>
<dbReference type="GO" id="GO:0003700">
    <property type="term" value="F:DNA-binding transcription factor activity"/>
    <property type="evidence" value="ECO:0007669"/>
    <property type="project" value="InterPro"/>
</dbReference>
<dbReference type="InterPro" id="IPR036388">
    <property type="entry name" value="WH-like_DNA-bd_sf"/>
</dbReference>
<evidence type="ECO:0000256" key="2">
    <source>
        <dbReference type="ARBA" id="ARBA00023125"/>
    </source>
</evidence>
<keyword evidence="1" id="KW-0805">Transcription regulation</keyword>
<dbReference type="Proteomes" id="UP000292686">
    <property type="component" value="Unassembled WGS sequence"/>
</dbReference>
<sequence>MIEIDPSSPKPPFEQLRSAVIAAVREGTLAPGAKLPPVRRLAEDLGLAANTVARAYRELEADGVVVTRGRNGTVIAETGDAAHQTLQRAATDYAATAARLGVDADEALAIVEAAMRAH</sequence>
<protein>
    <submittedName>
        <fullName evidence="5">GntR family transcriptional regulator</fullName>
    </submittedName>
</protein>
<dbReference type="PANTHER" id="PTHR38445">
    <property type="entry name" value="HTH-TYPE TRANSCRIPTIONAL REPRESSOR YTRA"/>
    <property type="match status" value="1"/>
</dbReference>
<dbReference type="CDD" id="cd07377">
    <property type="entry name" value="WHTH_GntR"/>
    <property type="match status" value="1"/>
</dbReference>
<dbReference type="Pfam" id="PF00392">
    <property type="entry name" value="GntR"/>
    <property type="match status" value="1"/>
</dbReference>
<reference evidence="5 6" key="1">
    <citation type="submission" date="2019-01" db="EMBL/GenBank/DDBJ databases">
        <title>Agromyces.</title>
        <authorList>
            <person name="Li J."/>
        </authorList>
    </citation>
    <scope>NUCLEOTIDE SEQUENCE [LARGE SCALE GENOMIC DNA]</scope>
    <source>
        <strain evidence="5 6">DSM 23870</strain>
    </source>
</reference>
<dbReference type="Gene3D" id="1.10.10.10">
    <property type="entry name" value="Winged helix-like DNA-binding domain superfamily/Winged helix DNA-binding domain"/>
    <property type="match status" value="1"/>
</dbReference>
<dbReference type="PROSITE" id="PS50949">
    <property type="entry name" value="HTH_GNTR"/>
    <property type="match status" value="1"/>
</dbReference>
<keyword evidence="3" id="KW-0804">Transcription</keyword>
<dbReference type="SUPFAM" id="SSF46785">
    <property type="entry name" value="Winged helix' DNA-binding domain"/>
    <property type="match status" value="1"/>
</dbReference>
<evidence type="ECO:0000313" key="6">
    <source>
        <dbReference type="Proteomes" id="UP000292686"/>
    </source>
</evidence>
<dbReference type="InterPro" id="IPR000524">
    <property type="entry name" value="Tscrpt_reg_HTH_GntR"/>
</dbReference>
<dbReference type="OrthoDB" id="4307011at2"/>
<keyword evidence="6" id="KW-1185">Reference proteome</keyword>
<keyword evidence="2" id="KW-0238">DNA-binding</keyword>
<evidence type="ECO:0000256" key="1">
    <source>
        <dbReference type="ARBA" id="ARBA00023015"/>
    </source>
</evidence>
<name>A0A4Q2M800_9MICO</name>
<dbReference type="SMART" id="SM00345">
    <property type="entry name" value="HTH_GNTR"/>
    <property type="match status" value="1"/>
</dbReference>
<dbReference type="EMBL" id="SDPM01000001">
    <property type="protein sequence ID" value="RXZ88394.1"/>
    <property type="molecule type" value="Genomic_DNA"/>
</dbReference>
<dbReference type="GO" id="GO:0003677">
    <property type="term" value="F:DNA binding"/>
    <property type="evidence" value="ECO:0007669"/>
    <property type="project" value="UniProtKB-KW"/>
</dbReference>
<dbReference type="InterPro" id="IPR036390">
    <property type="entry name" value="WH_DNA-bd_sf"/>
</dbReference>
<organism evidence="5 6">
    <name type="scientific">Agromyces atrinae</name>
    <dbReference type="NCBI Taxonomy" id="592376"/>
    <lineage>
        <taxon>Bacteria</taxon>
        <taxon>Bacillati</taxon>
        <taxon>Actinomycetota</taxon>
        <taxon>Actinomycetes</taxon>
        <taxon>Micrococcales</taxon>
        <taxon>Microbacteriaceae</taxon>
        <taxon>Agromyces</taxon>
    </lineage>
</organism>
<accession>A0A4Q2M800</accession>
<gene>
    <name evidence="5" type="ORF">ESP50_03070</name>
</gene>
<evidence type="ECO:0000256" key="3">
    <source>
        <dbReference type="ARBA" id="ARBA00023163"/>
    </source>
</evidence>
<feature type="domain" description="HTH gntR-type" evidence="4">
    <location>
        <begin position="10"/>
        <end position="78"/>
    </location>
</feature>
<evidence type="ECO:0000313" key="5">
    <source>
        <dbReference type="EMBL" id="RXZ88394.1"/>
    </source>
</evidence>
<evidence type="ECO:0000259" key="4">
    <source>
        <dbReference type="PROSITE" id="PS50949"/>
    </source>
</evidence>